<gene>
    <name evidence="1" type="ORF">ACHAWO_004909</name>
</gene>
<sequence>MLRRCQFYFQSSPRVSMLSRRPSIAAAVNLFHTSSRIYNTPSGPAFNHSSRLLVPSLGQNSTLVLRSQLKSLSQVQIKPQWRDDTLLELVQDIDDDVCRIEPVTLVPSETSGSTIQRHTFGGMQLTFHSNGIKTSLGRIGSFVEVDLPDHDTSRSCKSSWKLIATVPEKCNITCQIHVGDINVEGKLEGDAHLSTSCDANITVGKLRGHNVALENASPANEQQPSDGNKKGIIYIKKAIEARTVQINASHRVRARMINGSDIKIEARPFKEIASRKLDEDDEGAIIDIGSLYISHGGGDSEAQLYVDATNVKGNTPVGIVRVKSNHGHVAVNAKVNNNISSEDTPLIDLGGVNGSCDVLLEADTSPSTADESRQRQHGVATRIHFDAFTPESISTVTTRGKVGDNSITIDRKLDAELQLLSVAKSSALLPDAVDAHSFTSDDEGDINTALKQLDELSGGNTEQQKLDGILIETDAFESSDGILCLPVGVEYMQGTVKNRSGEPDSRFDVQSRGKINKDGAALQALHGFHSKAKEGTVVDSKSQGIDAIQPLLSVATDGMIKLETLSWLGSIARRYGLEENQKITLGRQASRKPLGWRREWDRTNKED</sequence>
<reference evidence="1 2" key="1">
    <citation type="submission" date="2024-10" db="EMBL/GenBank/DDBJ databases">
        <title>Updated reference genomes for cyclostephanoid diatoms.</title>
        <authorList>
            <person name="Roberts W.R."/>
            <person name="Alverson A.J."/>
        </authorList>
    </citation>
    <scope>NUCLEOTIDE SEQUENCE [LARGE SCALE GENOMIC DNA]</scope>
    <source>
        <strain evidence="1 2">AJA010-31</strain>
    </source>
</reference>
<dbReference type="EMBL" id="JALLPJ020000792">
    <property type="protein sequence ID" value="KAL3782848.1"/>
    <property type="molecule type" value="Genomic_DNA"/>
</dbReference>
<evidence type="ECO:0000313" key="2">
    <source>
        <dbReference type="Proteomes" id="UP001530400"/>
    </source>
</evidence>
<evidence type="ECO:0000313" key="1">
    <source>
        <dbReference type="EMBL" id="KAL3782848.1"/>
    </source>
</evidence>
<name>A0ABD3P4N9_9STRA</name>
<accession>A0ABD3P4N9</accession>
<dbReference type="AlphaFoldDB" id="A0ABD3P4N9"/>
<comment type="caution">
    <text evidence="1">The sequence shown here is derived from an EMBL/GenBank/DDBJ whole genome shotgun (WGS) entry which is preliminary data.</text>
</comment>
<protein>
    <recommendedName>
        <fullName evidence="3">Adhesin domain-containing protein</fullName>
    </recommendedName>
</protein>
<keyword evidence="2" id="KW-1185">Reference proteome</keyword>
<organism evidence="1 2">
    <name type="scientific">Cyclotella atomus</name>
    <dbReference type="NCBI Taxonomy" id="382360"/>
    <lineage>
        <taxon>Eukaryota</taxon>
        <taxon>Sar</taxon>
        <taxon>Stramenopiles</taxon>
        <taxon>Ochrophyta</taxon>
        <taxon>Bacillariophyta</taxon>
        <taxon>Coscinodiscophyceae</taxon>
        <taxon>Thalassiosirophycidae</taxon>
        <taxon>Stephanodiscales</taxon>
        <taxon>Stephanodiscaceae</taxon>
        <taxon>Cyclotella</taxon>
    </lineage>
</organism>
<proteinExistence type="predicted"/>
<dbReference type="Proteomes" id="UP001530400">
    <property type="component" value="Unassembled WGS sequence"/>
</dbReference>
<evidence type="ECO:0008006" key="3">
    <source>
        <dbReference type="Google" id="ProtNLM"/>
    </source>
</evidence>